<keyword evidence="3" id="KW-0964">Secreted</keyword>
<dbReference type="GO" id="GO:0005576">
    <property type="term" value="C:extracellular region"/>
    <property type="evidence" value="ECO:0007669"/>
    <property type="project" value="UniProtKB-SubCell"/>
</dbReference>
<reference evidence="10" key="1">
    <citation type="submission" date="2022-11" db="UniProtKB">
        <authorList>
            <consortium name="EnsemblMetazoa"/>
        </authorList>
    </citation>
    <scope>IDENTIFICATION</scope>
</reference>
<dbReference type="EnsemblMetazoa" id="XM_038204878.1">
    <property type="protein sequence ID" value="XP_038060806.1"/>
    <property type="gene ID" value="LOC119731669"/>
</dbReference>
<dbReference type="GeneID" id="119731669"/>
<evidence type="ECO:0000256" key="6">
    <source>
        <dbReference type="ARBA" id="ARBA00023157"/>
    </source>
</evidence>
<dbReference type="InterPro" id="IPR008979">
    <property type="entry name" value="Galactose-bd-like_sf"/>
</dbReference>
<name>A0A914ABH4_PATMI</name>
<dbReference type="GO" id="GO:0038023">
    <property type="term" value="F:signaling receptor activity"/>
    <property type="evidence" value="ECO:0007669"/>
    <property type="project" value="TreeGrafter"/>
</dbReference>
<evidence type="ECO:0000256" key="3">
    <source>
        <dbReference type="ARBA" id="ARBA00022525"/>
    </source>
</evidence>
<dbReference type="InterPro" id="IPR050633">
    <property type="entry name" value="Neuropilin_MCO_CoagFactor"/>
</dbReference>
<evidence type="ECO:0000256" key="4">
    <source>
        <dbReference type="ARBA" id="ARBA00022889"/>
    </source>
</evidence>
<feature type="signal peptide" evidence="8">
    <location>
        <begin position="1"/>
        <end position="23"/>
    </location>
</feature>
<evidence type="ECO:0000256" key="7">
    <source>
        <dbReference type="SAM" id="MobiDB-lite"/>
    </source>
</evidence>
<accession>A0A914ABH4</accession>
<dbReference type="PANTHER" id="PTHR46806:SF5">
    <property type="entry name" value="F5_8 TYPE C DOMAIN-CONTAINING PROTEIN"/>
    <property type="match status" value="1"/>
</dbReference>
<keyword evidence="4" id="KW-0130">Cell adhesion</keyword>
<evidence type="ECO:0000259" key="9">
    <source>
        <dbReference type="PROSITE" id="PS50022"/>
    </source>
</evidence>
<feature type="region of interest" description="Disordered" evidence="7">
    <location>
        <begin position="59"/>
        <end position="136"/>
    </location>
</feature>
<dbReference type="SUPFAM" id="SSF49785">
    <property type="entry name" value="Galactose-binding domain-like"/>
    <property type="match status" value="1"/>
</dbReference>
<dbReference type="RefSeq" id="XP_038060806.1">
    <property type="nucleotide sequence ID" value="XM_038204878.1"/>
</dbReference>
<feature type="chain" id="PRO_5038010584" description="F5/8 type C domain-containing protein" evidence="8">
    <location>
        <begin position="24"/>
        <end position="275"/>
    </location>
</feature>
<evidence type="ECO:0000256" key="2">
    <source>
        <dbReference type="ARBA" id="ARBA00004613"/>
    </source>
</evidence>
<feature type="compositionally biased region" description="Polar residues" evidence="7">
    <location>
        <begin position="98"/>
        <end position="130"/>
    </location>
</feature>
<dbReference type="AlphaFoldDB" id="A0A914ABH4"/>
<keyword evidence="11" id="KW-1185">Reference proteome</keyword>
<keyword evidence="8" id="KW-0732">Signal</keyword>
<keyword evidence="5" id="KW-0472">Membrane</keyword>
<dbReference type="Pfam" id="PF00754">
    <property type="entry name" value="F5_F8_type_C"/>
    <property type="match status" value="1"/>
</dbReference>
<dbReference type="PROSITE" id="PS50022">
    <property type="entry name" value="FA58C_3"/>
    <property type="match status" value="1"/>
</dbReference>
<evidence type="ECO:0000256" key="5">
    <source>
        <dbReference type="ARBA" id="ARBA00023136"/>
    </source>
</evidence>
<dbReference type="OMA" id="ANPWIEM"/>
<dbReference type="PANTHER" id="PTHR46806">
    <property type="entry name" value="F5/8 TYPE C DOMAIN-CONTAINING PROTEIN"/>
    <property type="match status" value="1"/>
</dbReference>
<evidence type="ECO:0000313" key="10">
    <source>
        <dbReference type="EnsemblMetazoa" id="XP_038060806.1"/>
    </source>
</evidence>
<evidence type="ECO:0000256" key="1">
    <source>
        <dbReference type="ARBA" id="ARBA00004184"/>
    </source>
</evidence>
<evidence type="ECO:0000256" key="8">
    <source>
        <dbReference type="SAM" id="SignalP"/>
    </source>
</evidence>
<comment type="subcellular location">
    <subcellularLocation>
        <location evidence="1">Endomembrane system</location>
        <topology evidence="1">Peripheral membrane protein</topology>
    </subcellularLocation>
    <subcellularLocation>
        <location evidence="2">Secreted</location>
    </subcellularLocation>
</comment>
<protein>
    <recommendedName>
        <fullName evidence="9">F5/8 type C domain-containing protein</fullName>
    </recommendedName>
</protein>
<dbReference type="GO" id="GO:0012505">
    <property type="term" value="C:endomembrane system"/>
    <property type="evidence" value="ECO:0007669"/>
    <property type="project" value="UniProtKB-SubCell"/>
</dbReference>
<dbReference type="OrthoDB" id="5431405at2759"/>
<organism evidence="10 11">
    <name type="scientific">Patiria miniata</name>
    <name type="common">Bat star</name>
    <name type="synonym">Asterina miniata</name>
    <dbReference type="NCBI Taxonomy" id="46514"/>
    <lineage>
        <taxon>Eukaryota</taxon>
        <taxon>Metazoa</taxon>
        <taxon>Echinodermata</taxon>
        <taxon>Eleutherozoa</taxon>
        <taxon>Asterozoa</taxon>
        <taxon>Asteroidea</taxon>
        <taxon>Valvatacea</taxon>
        <taxon>Valvatida</taxon>
        <taxon>Asterinidae</taxon>
        <taxon>Patiria</taxon>
    </lineage>
</organism>
<proteinExistence type="predicted"/>
<feature type="domain" description="F5/8 type C" evidence="9">
    <location>
        <begin position="126"/>
        <end position="272"/>
    </location>
</feature>
<dbReference type="Gene3D" id="2.60.120.260">
    <property type="entry name" value="Galactose-binding domain-like"/>
    <property type="match status" value="1"/>
</dbReference>
<evidence type="ECO:0000313" key="11">
    <source>
        <dbReference type="Proteomes" id="UP000887568"/>
    </source>
</evidence>
<dbReference type="InterPro" id="IPR000421">
    <property type="entry name" value="FA58C"/>
</dbReference>
<dbReference type="CDD" id="cd00057">
    <property type="entry name" value="FA58C"/>
    <property type="match status" value="1"/>
</dbReference>
<dbReference type="GO" id="GO:0005886">
    <property type="term" value="C:plasma membrane"/>
    <property type="evidence" value="ECO:0007669"/>
    <property type="project" value="TreeGrafter"/>
</dbReference>
<dbReference type="Proteomes" id="UP000887568">
    <property type="component" value="Unplaced"/>
</dbReference>
<keyword evidence="6" id="KW-1015">Disulfide bond</keyword>
<sequence length="275" mass="29575">MYGASALVLMVSAMAVLLIDVESQQRVCYSGPPPEPDPDNPDDWMKQVMQEIREICPGKREPIPAGHTTVGKEPTPAGHTTMGKETTTAGHTMGMEPTPSSHVTMGKQSTPAGHTTMGQESTPADCSSPQPLGMEDGTIQDERLTASSTLNCCPASDARLNTDNKWIPSRKDANPWIEMDLVESTVVSGVITQGSGGAYYVAQYKVSYQKQPSSDYEHLTDGNDNMKIFIGNTDASTPVTNLFDESVVATVVRIEPTGWNGDAALRLELLGCRLD</sequence>
<dbReference type="PROSITE" id="PS01286">
    <property type="entry name" value="FA58C_2"/>
    <property type="match status" value="1"/>
</dbReference>
<dbReference type="SMART" id="SM00231">
    <property type="entry name" value="FA58C"/>
    <property type="match status" value="1"/>
</dbReference>
<dbReference type="GO" id="GO:0007155">
    <property type="term" value="P:cell adhesion"/>
    <property type="evidence" value="ECO:0007669"/>
    <property type="project" value="UniProtKB-KW"/>
</dbReference>